<accession>A0A0F9IXL9</accession>
<sequence>MKFVKKIDADTVEVQRDKKLTITREQVEKRIAAAQNQIVESQKMLADWQTILTKF</sequence>
<evidence type="ECO:0000256" key="1">
    <source>
        <dbReference type="SAM" id="Coils"/>
    </source>
</evidence>
<comment type="caution">
    <text evidence="2">The sequence shown here is derived from an EMBL/GenBank/DDBJ whole genome shotgun (WGS) entry which is preliminary data.</text>
</comment>
<keyword evidence="1" id="KW-0175">Coiled coil</keyword>
<gene>
    <name evidence="2" type="ORF">LCGC14_1601300</name>
</gene>
<reference evidence="2" key="1">
    <citation type="journal article" date="2015" name="Nature">
        <title>Complex archaea that bridge the gap between prokaryotes and eukaryotes.</title>
        <authorList>
            <person name="Spang A."/>
            <person name="Saw J.H."/>
            <person name="Jorgensen S.L."/>
            <person name="Zaremba-Niedzwiedzka K."/>
            <person name="Martijn J."/>
            <person name="Lind A.E."/>
            <person name="van Eijk R."/>
            <person name="Schleper C."/>
            <person name="Guy L."/>
            <person name="Ettema T.J."/>
        </authorList>
    </citation>
    <scope>NUCLEOTIDE SEQUENCE</scope>
</reference>
<proteinExistence type="predicted"/>
<protein>
    <submittedName>
        <fullName evidence="2">Uncharacterized protein</fullName>
    </submittedName>
</protein>
<evidence type="ECO:0000313" key="2">
    <source>
        <dbReference type="EMBL" id="KKM24814.1"/>
    </source>
</evidence>
<feature type="coiled-coil region" evidence="1">
    <location>
        <begin position="17"/>
        <end position="44"/>
    </location>
</feature>
<organism evidence="2">
    <name type="scientific">marine sediment metagenome</name>
    <dbReference type="NCBI Taxonomy" id="412755"/>
    <lineage>
        <taxon>unclassified sequences</taxon>
        <taxon>metagenomes</taxon>
        <taxon>ecological metagenomes</taxon>
    </lineage>
</organism>
<dbReference type="EMBL" id="LAZR01012844">
    <property type="protein sequence ID" value="KKM24814.1"/>
    <property type="molecule type" value="Genomic_DNA"/>
</dbReference>
<name>A0A0F9IXL9_9ZZZZ</name>
<dbReference type="AlphaFoldDB" id="A0A0F9IXL9"/>